<reference evidence="1" key="1">
    <citation type="submission" date="2022-08" db="EMBL/GenBank/DDBJ databases">
        <title>Genome Sequence of Fusarium decemcellulare.</title>
        <authorList>
            <person name="Buettner E."/>
        </authorList>
    </citation>
    <scope>NUCLEOTIDE SEQUENCE</scope>
    <source>
        <strain evidence="1">Babe19</strain>
    </source>
</reference>
<evidence type="ECO:0000313" key="2">
    <source>
        <dbReference type="Proteomes" id="UP001148629"/>
    </source>
</evidence>
<sequence>MSGLEPLAALGLACNIMQLLTFGREAISLCRKIDHEGSSDPSLKTYSEKAGNVSEDLKKHLSLTGSNLAPEDAELAETAKNCKDAADELSNLLQSLSMNGKSSRREKLITTGKTILKKSRIMQLENNLNNIKSNLDTQLLVKIFNRLNPESLRGDMMADVEKLLGATLKQVSLSQDLTQQHLDGLQKAQERFYYYHLESFKVIEQYMAGTTLYFEDERRRRQEEEDRFCRQRLLDSLHFESINQRKNEIYEAYDTRCWVFKKDGKARYWISEKDDDTCCRIWEPGEEADRSGGIHSSDSTNLDPPPKKSGYSQRTWPSFVDWLGSEKELIYWICGKPGSGKSTLMKFIASEKSPTKQYLKKWKQNAQIFSHFFWLAGSEMQHSLKGFLCSLVHQILSRDESAALRCFRSNTSKLHHTDWSPAELESLLIDLTRRDGKAYFIVIDGLDEVSPKDTQNALIQLIKKLEHPQVKFCLSSRSEGVLKTLERYPTLPMHEFIKEDIKKYTQKTLQKANPGGYNAVALKDFTNTVVENADGVFLWVYLVVNSLVQGFHNGDSEEVLFERLQDTPKDLTALYLDMLKRCKADPKSYKKGLSRVINTMLCATDFEWDRPEGSRRLECLEYDRISVFELMATTNEQFLEQYLHQNRKDIPLEHVNKLCGGMQKSVEAWSSGLLKVAAEEEYQRRFPNSVTFADKTVRFIHRTARDFLFNEEKGLGLWTADGFSQCSLRMNLVKACIVRCQIWTSGSHDSARDFLKSTYHEESCIEADQRSVLSAIGTAIGRKVLRDFLMDKPGKVQFLNMAGFYGFHDYVIGRVDEMNKARQFWEEHRRWLMFRQCSIAAFDASKFSIIDRWSAKERLIQYCAGLQTRIPPVNQLQPRPNISTICVFKYLVSTLELLNQNEFVNDLDYRSISEQIVKTVGMLEQDQASIHQDSQTLVELTLFWRSSIGELSGNFHITNQRTNENHIKVSLVFRVNGPYLARAIFEYLHSDILIPKSDIEATQPHAEALLLTVHDKDEVIYEILAEDSKLVTDTVSPMLLERSRLKHDLDKQARKLGSVLEEIMSKLPQLYGKQGWNDQVIREFISDKVTELVSPRLLDCPNRSRIPRSRTNRYIGRRA</sequence>
<gene>
    <name evidence="1" type="ORF">NM208_g2714</name>
</gene>
<dbReference type="EMBL" id="JANRMS010000167">
    <property type="protein sequence ID" value="KAJ3545041.1"/>
    <property type="molecule type" value="Genomic_DNA"/>
</dbReference>
<protein>
    <submittedName>
        <fullName evidence="1">Uncharacterized protein</fullName>
    </submittedName>
</protein>
<name>A0ACC1SRN1_9HYPO</name>
<comment type="caution">
    <text evidence="1">The sequence shown here is derived from an EMBL/GenBank/DDBJ whole genome shotgun (WGS) entry which is preliminary data.</text>
</comment>
<organism evidence="1 2">
    <name type="scientific">Fusarium decemcellulare</name>
    <dbReference type="NCBI Taxonomy" id="57161"/>
    <lineage>
        <taxon>Eukaryota</taxon>
        <taxon>Fungi</taxon>
        <taxon>Dikarya</taxon>
        <taxon>Ascomycota</taxon>
        <taxon>Pezizomycotina</taxon>
        <taxon>Sordariomycetes</taxon>
        <taxon>Hypocreomycetidae</taxon>
        <taxon>Hypocreales</taxon>
        <taxon>Nectriaceae</taxon>
        <taxon>Fusarium</taxon>
        <taxon>Fusarium decemcellulare species complex</taxon>
    </lineage>
</organism>
<accession>A0ACC1SRN1</accession>
<evidence type="ECO:0000313" key="1">
    <source>
        <dbReference type="EMBL" id="KAJ3545041.1"/>
    </source>
</evidence>
<keyword evidence="2" id="KW-1185">Reference proteome</keyword>
<proteinExistence type="predicted"/>
<dbReference type="Proteomes" id="UP001148629">
    <property type="component" value="Unassembled WGS sequence"/>
</dbReference>